<dbReference type="SUPFAM" id="SSF64182">
    <property type="entry name" value="DHH phosphoesterases"/>
    <property type="match status" value="1"/>
</dbReference>
<dbReference type="InterPro" id="IPR038222">
    <property type="entry name" value="DHHA2_dom_sf"/>
</dbReference>
<dbReference type="Pfam" id="PF02833">
    <property type="entry name" value="DHHA2"/>
    <property type="match status" value="1"/>
</dbReference>
<name>A0A0C3BYA7_HEBCY</name>
<evidence type="ECO:0000313" key="6">
    <source>
        <dbReference type="EMBL" id="KIM41555.1"/>
    </source>
</evidence>
<evidence type="ECO:0000256" key="1">
    <source>
        <dbReference type="ARBA" id="ARBA00001936"/>
    </source>
</evidence>
<organism evidence="6 7">
    <name type="scientific">Hebeloma cylindrosporum</name>
    <dbReference type="NCBI Taxonomy" id="76867"/>
    <lineage>
        <taxon>Eukaryota</taxon>
        <taxon>Fungi</taxon>
        <taxon>Dikarya</taxon>
        <taxon>Basidiomycota</taxon>
        <taxon>Agaricomycotina</taxon>
        <taxon>Agaricomycetes</taxon>
        <taxon>Agaricomycetidae</taxon>
        <taxon>Agaricales</taxon>
        <taxon>Agaricineae</taxon>
        <taxon>Hymenogastraceae</taxon>
        <taxon>Hebeloma</taxon>
    </lineage>
</organism>
<evidence type="ECO:0000256" key="3">
    <source>
        <dbReference type="ARBA" id="ARBA00022801"/>
    </source>
</evidence>
<evidence type="ECO:0000259" key="5">
    <source>
        <dbReference type="SMART" id="SM01131"/>
    </source>
</evidence>
<dbReference type="GO" id="GO:0005737">
    <property type="term" value="C:cytoplasm"/>
    <property type="evidence" value="ECO:0007669"/>
    <property type="project" value="InterPro"/>
</dbReference>
<dbReference type="Proteomes" id="UP000053424">
    <property type="component" value="Unassembled WGS sequence"/>
</dbReference>
<proteinExistence type="predicted"/>
<dbReference type="PANTHER" id="PTHR12112">
    <property type="entry name" value="BNIP - RELATED"/>
    <property type="match status" value="1"/>
</dbReference>
<dbReference type="OrthoDB" id="374045at2759"/>
<dbReference type="STRING" id="686832.A0A0C3BYA7"/>
<feature type="domain" description="DHHA2" evidence="5">
    <location>
        <begin position="253"/>
        <end position="436"/>
    </location>
</feature>
<dbReference type="Pfam" id="PF01368">
    <property type="entry name" value="DHH"/>
    <property type="match status" value="1"/>
</dbReference>
<evidence type="ECO:0000256" key="4">
    <source>
        <dbReference type="ARBA" id="ARBA00023211"/>
    </source>
</evidence>
<evidence type="ECO:0000256" key="2">
    <source>
        <dbReference type="ARBA" id="ARBA00022723"/>
    </source>
</evidence>
<dbReference type="InterPro" id="IPR001667">
    <property type="entry name" value="DDH_dom"/>
</dbReference>
<gene>
    <name evidence="6" type="ORF">M413DRAFT_18998</name>
</gene>
<protein>
    <recommendedName>
        <fullName evidence="5">DHHA2 domain-containing protein</fullName>
    </recommendedName>
</protein>
<keyword evidence="7" id="KW-1185">Reference proteome</keyword>
<dbReference type="GO" id="GO:0004309">
    <property type="term" value="F:exopolyphosphatase activity"/>
    <property type="evidence" value="ECO:0007669"/>
    <property type="project" value="TreeGrafter"/>
</dbReference>
<keyword evidence="2" id="KW-0479">Metal-binding</keyword>
<dbReference type="InterPro" id="IPR038763">
    <property type="entry name" value="DHH_sf"/>
</dbReference>
<reference evidence="6 7" key="1">
    <citation type="submission" date="2014-04" db="EMBL/GenBank/DDBJ databases">
        <authorList>
            <consortium name="DOE Joint Genome Institute"/>
            <person name="Kuo A."/>
            <person name="Gay G."/>
            <person name="Dore J."/>
            <person name="Kohler A."/>
            <person name="Nagy L.G."/>
            <person name="Floudas D."/>
            <person name="Copeland A."/>
            <person name="Barry K.W."/>
            <person name="Cichocki N."/>
            <person name="Veneault-Fourrey C."/>
            <person name="LaButti K."/>
            <person name="Lindquist E.A."/>
            <person name="Lipzen A."/>
            <person name="Lundell T."/>
            <person name="Morin E."/>
            <person name="Murat C."/>
            <person name="Sun H."/>
            <person name="Tunlid A."/>
            <person name="Henrissat B."/>
            <person name="Grigoriev I.V."/>
            <person name="Hibbett D.S."/>
            <person name="Martin F."/>
            <person name="Nordberg H.P."/>
            <person name="Cantor M.N."/>
            <person name="Hua S.X."/>
        </authorList>
    </citation>
    <scope>NUCLEOTIDE SEQUENCE [LARGE SCALE GENOMIC DNA]</scope>
    <source>
        <strain evidence="7">h7</strain>
    </source>
</reference>
<keyword evidence="4" id="KW-0464">Manganese</keyword>
<sequence length="457" mass="50298">MPKNPLRRLSVALRLTEAYQPAETASTPTTSTSLSLFLSNSKAAFLKDVKEDRAKAAKWTVVMGNEAGDLDSIASSIAYAWIQSEVNKKPAVPLIQIERADLNLRAENLYALSLAGLSETQEELLTLTEIEEFRPFPFQKFALVDHNHLGDAFTLDNPKAEVVAVVDHHQDEGLYQTANPRVISPCGSCASHVAALYGLKPGGKAVQTDRDSALSIAPKSTFSNSIPPPSALSPIDHPNPDALYEVPAIQELTKTLDEKKADVSHLGAMDLLRRDYKEYTHPLFWAAGQPSIKAGLSTVPARLKAWGADGKLEEAAVAWMERRGITVLGVLTSFRDVKKNMLGKNTKGKHKREMAWIILDGTQLKQINNEALTTKILAQKLWKGLEANDEIKVETYKKFPLDKAKKLPEKSKWKVYKQGNAKATRKTIAPLLKDILEGSSSASTKVEETTRAPVQEQ</sequence>
<dbReference type="EMBL" id="KN831780">
    <property type="protein sequence ID" value="KIM41555.1"/>
    <property type="molecule type" value="Genomic_DNA"/>
</dbReference>
<evidence type="ECO:0000313" key="7">
    <source>
        <dbReference type="Proteomes" id="UP000053424"/>
    </source>
</evidence>
<comment type="cofactor">
    <cofactor evidence="1">
        <name>Mn(2+)</name>
        <dbReference type="ChEBI" id="CHEBI:29035"/>
    </cofactor>
</comment>
<dbReference type="AlphaFoldDB" id="A0A0C3BYA7"/>
<reference evidence="7" key="2">
    <citation type="submission" date="2015-01" db="EMBL/GenBank/DDBJ databases">
        <title>Evolutionary Origins and Diversification of the Mycorrhizal Mutualists.</title>
        <authorList>
            <consortium name="DOE Joint Genome Institute"/>
            <consortium name="Mycorrhizal Genomics Consortium"/>
            <person name="Kohler A."/>
            <person name="Kuo A."/>
            <person name="Nagy L.G."/>
            <person name="Floudas D."/>
            <person name="Copeland A."/>
            <person name="Barry K.W."/>
            <person name="Cichocki N."/>
            <person name="Veneault-Fourrey C."/>
            <person name="LaButti K."/>
            <person name="Lindquist E.A."/>
            <person name="Lipzen A."/>
            <person name="Lundell T."/>
            <person name="Morin E."/>
            <person name="Murat C."/>
            <person name="Riley R."/>
            <person name="Ohm R."/>
            <person name="Sun H."/>
            <person name="Tunlid A."/>
            <person name="Henrissat B."/>
            <person name="Grigoriev I.V."/>
            <person name="Hibbett D.S."/>
            <person name="Martin F."/>
        </authorList>
    </citation>
    <scope>NUCLEOTIDE SEQUENCE [LARGE SCALE GENOMIC DNA]</scope>
    <source>
        <strain evidence="7">h7</strain>
    </source>
</reference>
<dbReference type="InterPro" id="IPR004097">
    <property type="entry name" value="DHHA2"/>
</dbReference>
<dbReference type="SMART" id="SM01131">
    <property type="entry name" value="DHHA2"/>
    <property type="match status" value="1"/>
</dbReference>
<dbReference type="PANTHER" id="PTHR12112:SF39">
    <property type="entry name" value="EG:152A3.5 PROTEIN (FBGN0003116_PN PROTEIN)"/>
    <property type="match status" value="1"/>
</dbReference>
<dbReference type="HOGENOM" id="CLU_019358_1_1_1"/>
<accession>A0A0C3BYA7</accession>
<dbReference type="GO" id="GO:0046872">
    <property type="term" value="F:metal ion binding"/>
    <property type="evidence" value="ECO:0007669"/>
    <property type="project" value="UniProtKB-KW"/>
</dbReference>
<dbReference type="Gene3D" id="3.90.1640.10">
    <property type="entry name" value="inorganic pyrophosphatase (n-terminal core)"/>
    <property type="match status" value="1"/>
</dbReference>
<keyword evidence="3" id="KW-0378">Hydrolase</keyword>
<dbReference type="Gene3D" id="3.10.310.20">
    <property type="entry name" value="DHHA2 domain"/>
    <property type="match status" value="1"/>
</dbReference>